<dbReference type="EMBL" id="CAJNBL010000008">
    <property type="protein sequence ID" value="CAE6702485.1"/>
    <property type="molecule type" value="Genomic_DNA"/>
</dbReference>
<reference evidence="1" key="1">
    <citation type="submission" date="2021-02" db="EMBL/GenBank/DDBJ databases">
        <authorList>
            <person name="Han P."/>
        </authorList>
    </citation>
    <scope>NUCLEOTIDE SEQUENCE</scope>
    <source>
        <strain evidence="1">Candidatus Nitrotoga sp. ZN8</strain>
    </source>
</reference>
<dbReference type="AlphaFoldDB" id="A0A916BDD3"/>
<keyword evidence="2" id="KW-1185">Reference proteome</keyword>
<sequence length="48" mass="5634">MLRVYNLIETLALHLGGWKNEKRREEEYGVTITQVVRLKDKSGLLFQS</sequence>
<dbReference type="RefSeq" id="WP_213035472.1">
    <property type="nucleotide sequence ID" value="NZ_CAJNBL010000008.1"/>
</dbReference>
<dbReference type="Proteomes" id="UP000675882">
    <property type="component" value="Unassembled WGS sequence"/>
</dbReference>
<accession>A0A916BDD3</accession>
<evidence type="ECO:0000313" key="1">
    <source>
        <dbReference type="EMBL" id="CAE6702485.1"/>
    </source>
</evidence>
<evidence type="ECO:0000313" key="2">
    <source>
        <dbReference type="Proteomes" id="UP000675882"/>
    </source>
</evidence>
<protein>
    <submittedName>
        <fullName evidence="1">Uncharacterized protein</fullName>
    </submittedName>
</protein>
<proteinExistence type="predicted"/>
<gene>
    <name evidence="1" type="ORF">NTGZN8_160001</name>
</gene>
<comment type="caution">
    <text evidence="1">The sequence shown here is derived from an EMBL/GenBank/DDBJ whole genome shotgun (WGS) entry which is preliminary data.</text>
</comment>
<name>A0A916BDD3_9PROT</name>
<organism evidence="1 2">
    <name type="scientific">Candidatus Nitrotoga fabula</name>
    <dbReference type="NCBI Taxonomy" id="2182327"/>
    <lineage>
        <taxon>Bacteria</taxon>
        <taxon>Pseudomonadati</taxon>
        <taxon>Pseudomonadota</taxon>
        <taxon>Betaproteobacteria</taxon>
        <taxon>Nitrosomonadales</taxon>
        <taxon>Gallionellaceae</taxon>
        <taxon>Candidatus Nitrotoga</taxon>
    </lineage>
</organism>